<accession>C3YMA6</accession>
<dbReference type="InterPro" id="IPR000483">
    <property type="entry name" value="Cys-rich_flank_reg_C"/>
</dbReference>
<reference evidence="5" key="1">
    <citation type="journal article" date="2008" name="Nature">
        <title>The amphioxus genome and the evolution of the chordate karyotype.</title>
        <authorList>
            <consortium name="US DOE Joint Genome Institute (JGI-PGF)"/>
            <person name="Putnam N.H."/>
            <person name="Butts T."/>
            <person name="Ferrier D.E.K."/>
            <person name="Furlong R.F."/>
            <person name="Hellsten U."/>
            <person name="Kawashima T."/>
            <person name="Robinson-Rechavi M."/>
            <person name="Shoguchi E."/>
            <person name="Terry A."/>
            <person name="Yu J.-K."/>
            <person name="Benito-Gutierrez E.L."/>
            <person name="Dubchak I."/>
            <person name="Garcia-Fernandez J."/>
            <person name="Gibson-Brown J.J."/>
            <person name="Grigoriev I.V."/>
            <person name="Horton A.C."/>
            <person name="de Jong P.J."/>
            <person name="Jurka J."/>
            <person name="Kapitonov V.V."/>
            <person name="Kohara Y."/>
            <person name="Kuroki Y."/>
            <person name="Lindquist E."/>
            <person name="Lucas S."/>
            <person name="Osoegawa K."/>
            <person name="Pennacchio L.A."/>
            <person name="Salamov A.A."/>
            <person name="Satou Y."/>
            <person name="Sauka-Spengler T."/>
            <person name="Schmutz J."/>
            <person name="Shin-I T."/>
            <person name="Toyoda A."/>
            <person name="Bronner-Fraser M."/>
            <person name="Fujiyama A."/>
            <person name="Holland L.Z."/>
            <person name="Holland P.W.H."/>
            <person name="Satoh N."/>
            <person name="Rokhsar D.S."/>
        </authorList>
    </citation>
    <scope>NUCLEOTIDE SEQUENCE [LARGE SCALE GENOMIC DNA]</scope>
    <source>
        <strain evidence="5">S238N-H82</strain>
        <tissue evidence="5">Testes</tissue>
    </source>
</reference>
<name>C3YMA6_BRAFL</name>
<dbReference type="AlphaFoldDB" id="C3YMA6"/>
<keyword evidence="3" id="KW-0677">Repeat</keyword>
<dbReference type="InterPro" id="IPR003591">
    <property type="entry name" value="Leu-rich_rpt_typical-subtyp"/>
</dbReference>
<evidence type="ECO:0000256" key="1">
    <source>
        <dbReference type="ARBA" id="ARBA00022614"/>
    </source>
</evidence>
<organism>
    <name type="scientific">Branchiostoma floridae</name>
    <name type="common">Florida lancelet</name>
    <name type="synonym">Amphioxus</name>
    <dbReference type="NCBI Taxonomy" id="7739"/>
    <lineage>
        <taxon>Eukaryota</taxon>
        <taxon>Metazoa</taxon>
        <taxon>Chordata</taxon>
        <taxon>Cephalochordata</taxon>
        <taxon>Leptocardii</taxon>
        <taxon>Amphioxiformes</taxon>
        <taxon>Branchiostomatidae</taxon>
        <taxon>Branchiostoma</taxon>
    </lineage>
</organism>
<feature type="domain" description="LRRCT" evidence="4">
    <location>
        <begin position="130"/>
        <end position="182"/>
    </location>
</feature>
<keyword evidence="2" id="KW-0732">Signal</keyword>
<proteinExistence type="predicted"/>
<dbReference type="InterPro" id="IPR001611">
    <property type="entry name" value="Leu-rich_rpt"/>
</dbReference>
<dbReference type="eggNOG" id="KOG4237">
    <property type="taxonomic scope" value="Eukaryota"/>
</dbReference>
<dbReference type="Pfam" id="PF00560">
    <property type="entry name" value="LRR_1"/>
    <property type="match status" value="1"/>
</dbReference>
<dbReference type="Gene3D" id="3.80.10.10">
    <property type="entry name" value="Ribonuclease Inhibitor"/>
    <property type="match status" value="2"/>
</dbReference>
<dbReference type="InterPro" id="IPR032675">
    <property type="entry name" value="LRR_dom_sf"/>
</dbReference>
<evidence type="ECO:0000256" key="3">
    <source>
        <dbReference type="ARBA" id="ARBA00022737"/>
    </source>
</evidence>
<dbReference type="PANTHER" id="PTHR24373">
    <property type="entry name" value="SLIT RELATED LEUCINE-RICH REPEAT NEURONAL PROTEIN"/>
    <property type="match status" value="1"/>
</dbReference>
<dbReference type="EMBL" id="GG666529">
    <property type="protein sequence ID" value="EEN58700.1"/>
    <property type="molecule type" value="Genomic_DNA"/>
</dbReference>
<protein>
    <recommendedName>
        <fullName evidence="4">LRRCT domain-containing protein</fullName>
    </recommendedName>
</protein>
<sequence length="182" mass="20837">MPKACVCNRLGLTSIPRNLPISLHKLDLEVNQIAIIRPGSLAILTHLETFDVAYNKITIIQTGTFAHLPRIQAIYMWNNQITMIQSGAFQNLPQLKYVKFLDLRSNNISVIPPSAFDLITYMFRTSMAGNPWNCDCKMIPFRKNIPFFKTFNLMTKRITCAQPTKLQGYDLKDINPEELICE</sequence>
<dbReference type="InterPro" id="IPR050328">
    <property type="entry name" value="Dev_Immune_Receptor"/>
</dbReference>
<gene>
    <name evidence="5" type="ORF">BRAFLDRAFT_210256</name>
</gene>
<dbReference type="InParanoid" id="C3YMA6"/>
<dbReference type="SUPFAM" id="SSF52058">
    <property type="entry name" value="L domain-like"/>
    <property type="match status" value="1"/>
</dbReference>
<dbReference type="SMART" id="SM00082">
    <property type="entry name" value="LRRCT"/>
    <property type="match status" value="1"/>
</dbReference>
<dbReference type="PANTHER" id="PTHR24373:SF398">
    <property type="entry name" value="LEUCINE-RICH REPEAT-CONTAINING G-PROTEIN COUPLED RECEPTOR 6"/>
    <property type="match status" value="1"/>
</dbReference>
<evidence type="ECO:0000256" key="2">
    <source>
        <dbReference type="ARBA" id="ARBA00022729"/>
    </source>
</evidence>
<dbReference type="Pfam" id="PF13855">
    <property type="entry name" value="LRR_8"/>
    <property type="match status" value="1"/>
</dbReference>
<dbReference type="STRING" id="7739.C3YMA6"/>
<evidence type="ECO:0000313" key="5">
    <source>
        <dbReference type="EMBL" id="EEN58700.1"/>
    </source>
</evidence>
<keyword evidence="1" id="KW-0433">Leucine-rich repeat</keyword>
<evidence type="ECO:0000259" key="4">
    <source>
        <dbReference type="SMART" id="SM00082"/>
    </source>
</evidence>
<dbReference type="SMART" id="SM00369">
    <property type="entry name" value="LRR_TYP"/>
    <property type="match status" value="3"/>
</dbReference>